<dbReference type="PANTHER" id="PTHR30055">
    <property type="entry name" value="HTH-TYPE TRANSCRIPTIONAL REGULATOR RUTR"/>
    <property type="match status" value="1"/>
</dbReference>
<protein>
    <submittedName>
        <fullName evidence="4">TetR/AcrR family transcriptional regulator</fullName>
    </submittedName>
</protein>
<dbReference type="Gene3D" id="1.10.357.10">
    <property type="entry name" value="Tetracycline Repressor, domain 2"/>
    <property type="match status" value="1"/>
</dbReference>
<sequence length="185" mass="20286">MATRPGPRERLLDAARELTYTQGVHVGVDAILKHADVARRSLYQHFGGKDGLITEVLRTSGTADRYRRAMDEAGDDPRVRVLAVFDELEEITTRPSFHGCRHTAADLAFADPAHPAHAETRAYKDDLHRLFAGELSRHGHPDPGFAADQLLVLIDGVLAHAVTRPDAHPALAARALAELLLDTRP</sequence>
<dbReference type="PRINTS" id="PR00455">
    <property type="entry name" value="HTHTETR"/>
</dbReference>
<dbReference type="Proteomes" id="UP001500665">
    <property type="component" value="Unassembled WGS sequence"/>
</dbReference>
<comment type="caution">
    <text evidence="4">The sequence shown here is derived from an EMBL/GenBank/DDBJ whole genome shotgun (WGS) entry which is preliminary data.</text>
</comment>
<keyword evidence="5" id="KW-1185">Reference proteome</keyword>
<dbReference type="InterPro" id="IPR009057">
    <property type="entry name" value="Homeodomain-like_sf"/>
</dbReference>
<dbReference type="RefSeq" id="WP_344235915.1">
    <property type="nucleotide sequence ID" value="NZ_BAAAHH010000001.1"/>
</dbReference>
<dbReference type="SUPFAM" id="SSF48498">
    <property type="entry name" value="Tetracyclin repressor-like, C-terminal domain"/>
    <property type="match status" value="1"/>
</dbReference>
<dbReference type="InterPro" id="IPR050109">
    <property type="entry name" value="HTH-type_TetR-like_transc_reg"/>
</dbReference>
<evidence type="ECO:0000313" key="4">
    <source>
        <dbReference type="EMBL" id="GAA0937103.1"/>
    </source>
</evidence>
<keyword evidence="1 2" id="KW-0238">DNA-binding</keyword>
<evidence type="ECO:0000256" key="1">
    <source>
        <dbReference type="ARBA" id="ARBA00023125"/>
    </source>
</evidence>
<organism evidence="4 5">
    <name type="scientific">Actinocorallia libanotica</name>
    <dbReference type="NCBI Taxonomy" id="46162"/>
    <lineage>
        <taxon>Bacteria</taxon>
        <taxon>Bacillati</taxon>
        <taxon>Actinomycetota</taxon>
        <taxon>Actinomycetes</taxon>
        <taxon>Streptosporangiales</taxon>
        <taxon>Thermomonosporaceae</taxon>
        <taxon>Actinocorallia</taxon>
    </lineage>
</organism>
<feature type="domain" description="HTH tetR-type" evidence="3">
    <location>
        <begin position="5"/>
        <end position="64"/>
    </location>
</feature>
<dbReference type="InterPro" id="IPR036271">
    <property type="entry name" value="Tet_transcr_reg_TetR-rel_C_sf"/>
</dbReference>
<evidence type="ECO:0000313" key="5">
    <source>
        <dbReference type="Proteomes" id="UP001500665"/>
    </source>
</evidence>
<gene>
    <name evidence="4" type="ORF">GCM10009550_03520</name>
</gene>
<accession>A0ABN1Q357</accession>
<feature type="DNA-binding region" description="H-T-H motif" evidence="2">
    <location>
        <begin position="27"/>
        <end position="46"/>
    </location>
</feature>
<dbReference type="EMBL" id="BAAAHH010000001">
    <property type="protein sequence ID" value="GAA0937103.1"/>
    <property type="molecule type" value="Genomic_DNA"/>
</dbReference>
<evidence type="ECO:0000259" key="3">
    <source>
        <dbReference type="PROSITE" id="PS50977"/>
    </source>
</evidence>
<name>A0ABN1Q357_9ACTN</name>
<evidence type="ECO:0000256" key="2">
    <source>
        <dbReference type="PROSITE-ProRule" id="PRU00335"/>
    </source>
</evidence>
<reference evidence="4 5" key="1">
    <citation type="journal article" date="2019" name="Int. J. Syst. Evol. Microbiol.">
        <title>The Global Catalogue of Microorganisms (GCM) 10K type strain sequencing project: providing services to taxonomists for standard genome sequencing and annotation.</title>
        <authorList>
            <consortium name="The Broad Institute Genomics Platform"/>
            <consortium name="The Broad Institute Genome Sequencing Center for Infectious Disease"/>
            <person name="Wu L."/>
            <person name="Ma J."/>
        </authorList>
    </citation>
    <scope>NUCLEOTIDE SEQUENCE [LARGE SCALE GENOMIC DNA]</scope>
    <source>
        <strain evidence="4 5">JCM 10696</strain>
    </source>
</reference>
<proteinExistence type="predicted"/>
<dbReference type="Pfam" id="PF00440">
    <property type="entry name" value="TetR_N"/>
    <property type="match status" value="1"/>
</dbReference>
<dbReference type="InterPro" id="IPR001647">
    <property type="entry name" value="HTH_TetR"/>
</dbReference>
<dbReference type="PROSITE" id="PS50977">
    <property type="entry name" value="HTH_TETR_2"/>
    <property type="match status" value="1"/>
</dbReference>
<dbReference type="PANTHER" id="PTHR30055:SF200">
    <property type="entry name" value="HTH-TYPE TRANSCRIPTIONAL REPRESSOR BDCR"/>
    <property type="match status" value="1"/>
</dbReference>
<dbReference type="SUPFAM" id="SSF46689">
    <property type="entry name" value="Homeodomain-like"/>
    <property type="match status" value="1"/>
</dbReference>